<name>A0ABQ4KK46_9BACI</name>
<protein>
    <submittedName>
        <fullName evidence="2">Uncharacterized protein</fullName>
    </submittedName>
</protein>
<keyword evidence="1" id="KW-0472">Membrane</keyword>
<evidence type="ECO:0000256" key="1">
    <source>
        <dbReference type="SAM" id="Phobius"/>
    </source>
</evidence>
<proteinExistence type="predicted"/>
<evidence type="ECO:0000313" key="3">
    <source>
        <dbReference type="Proteomes" id="UP000679950"/>
    </source>
</evidence>
<reference evidence="2 3" key="1">
    <citation type="submission" date="2021-03" db="EMBL/GenBank/DDBJ databases">
        <title>Antimicrobial resistance genes in bacteria isolated from Japanese honey, and their potential for conferring macrolide and lincosamide resistance in the American foulbrood pathogen Paenibacillus larvae.</title>
        <authorList>
            <person name="Okamoto M."/>
            <person name="Kumagai M."/>
            <person name="Kanamori H."/>
            <person name="Takamatsu D."/>
        </authorList>
    </citation>
    <scope>NUCLEOTIDE SEQUENCE [LARGE SCALE GENOMIC DNA]</scope>
    <source>
        <strain evidence="2 3">J8TS2</strain>
    </source>
</reference>
<dbReference type="EMBL" id="BORB01000022">
    <property type="protein sequence ID" value="GIN58328.1"/>
    <property type="molecule type" value="Genomic_DNA"/>
</dbReference>
<organism evidence="2 3">
    <name type="scientific">Lederbergia ruris</name>
    <dbReference type="NCBI Taxonomy" id="217495"/>
    <lineage>
        <taxon>Bacteria</taxon>
        <taxon>Bacillati</taxon>
        <taxon>Bacillota</taxon>
        <taxon>Bacilli</taxon>
        <taxon>Bacillales</taxon>
        <taxon>Bacillaceae</taxon>
        <taxon>Lederbergia</taxon>
    </lineage>
</organism>
<feature type="transmembrane region" description="Helical" evidence="1">
    <location>
        <begin position="15"/>
        <end position="32"/>
    </location>
</feature>
<comment type="caution">
    <text evidence="2">The sequence shown here is derived from an EMBL/GenBank/DDBJ whole genome shotgun (WGS) entry which is preliminary data.</text>
</comment>
<evidence type="ECO:0000313" key="2">
    <source>
        <dbReference type="EMBL" id="GIN58328.1"/>
    </source>
</evidence>
<keyword evidence="1" id="KW-0812">Transmembrane</keyword>
<dbReference type="Proteomes" id="UP000679950">
    <property type="component" value="Unassembled WGS sequence"/>
</dbReference>
<keyword evidence="3" id="KW-1185">Reference proteome</keyword>
<sequence>MVIKIIAMETMDMNVNFGIMFSSEIYFIFYRLHEKQRSLKVPNLVAVRSPYFNSSIHDKLP</sequence>
<gene>
    <name evidence="2" type="ORF">J8TS2_26470</name>
</gene>
<accession>A0ABQ4KK46</accession>
<keyword evidence="1" id="KW-1133">Transmembrane helix</keyword>